<accession>A0ABD6A793</accession>
<dbReference type="InterPro" id="IPR036388">
    <property type="entry name" value="WH-like_DNA-bd_sf"/>
</dbReference>
<evidence type="ECO:0000313" key="6">
    <source>
        <dbReference type="Proteomes" id="UP001596547"/>
    </source>
</evidence>
<keyword evidence="1" id="KW-0805">Transcription regulation</keyword>
<organism evidence="5 6">
    <name type="scientific">Halomarina halobia</name>
    <dbReference type="NCBI Taxonomy" id="3033386"/>
    <lineage>
        <taxon>Archaea</taxon>
        <taxon>Methanobacteriati</taxon>
        <taxon>Methanobacteriota</taxon>
        <taxon>Stenosarchaea group</taxon>
        <taxon>Halobacteria</taxon>
        <taxon>Halobacteriales</taxon>
        <taxon>Natronomonadaceae</taxon>
        <taxon>Halomarina</taxon>
    </lineage>
</organism>
<dbReference type="RefSeq" id="WP_276304288.1">
    <property type="nucleotide sequence ID" value="NZ_CP119992.1"/>
</dbReference>
<dbReference type="EMBL" id="JBHTBF010000002">
    <property type="protein sequence ID" value="MFC7316454.1"/>
    <property type="molecule type" value="Genomic_DNA"/>
</dbReference>
<dbReference type="Pfam" id="PF04967">
    <property type="entry name" value="HTH_10"/>
    <property type="match status" value="1"/>
</dbReference>
<dbReference type="InterPro" id="IPR031803">
    <property type="entry name" value="BAT_GAF/HTH-assoc"/>
</dbReference>
<dbReference type="Gene3D" id="1.10.10.10">
    <property type="entry name" value="Winged helix-like DNA-binding domain superfamily/Winged helix DNA-binding domain"/>
    <property type="match status" value="1"/>
</dbReference>
<feature type="domain" description="HTH bat-type" evidence="3">
    <location>
        <begin position="150"/>
        <end position="201"/>
    </location>
</feature>
<dbReference type="Pfam" id="PF15915">
    <property type="entry name" value="BAT"/>
    <property type="match status" value="1"/>
</dbReference>
<proteinExistence type="predicted"/>
<evidence type="ECO:0000256" key="1">
    <source>
        <dbReference type="ARBA" id="ARBA00023015"/>
    </source>
</evidence>
<dbReference type="GeneID" id="79313827"/>
<dbReference type="InterPro" id="IPR007050">
    <property type="entry name" value="HTH_bacterioopsin"/>
</dbReference>
<dbReference type="Proteomes" id="UP001596547">
    <property type="component" value="Unassembled WGS sequence"/>
</dbReference>
<dbReference type="PANTHER" id="PTHR34236">
    <property type="entry name" value="DIMETHYL SULFOXIDE REDUCTASE TRANSCRIPTIONAL ACTIVATOR"/>
    <property type="match status" value="1"/>
</dbReference>
<evidence type="ECO:0000259" key="3">
    <source>
        <dbReference type="Pfam" id="PF04967"/>
    </source>
</evidence>
<dbReference type="PANTHER" id="PTHR34236:SF1">
    <property type="entry name" value="DIMETHYL SULFOXIDE REDUCTASE TRANSCRIPTIONAL ACTIVATOR"/>
    <property type="match status" value="1"/>
</dbReference>
<reference evidence="5 6" key="1">
    <citation type="journal article" date="2019" name="Int. J. Syst. Evol. Microbiol.">
        <title>The Global Catalogue of Microorganisms (GCM) 10K type strain sequencing project: providing services to taxonomists for standard genome sequencing and annotation.</title>
        <authorList>
            <consortium name="The Broad Institute Genomics Platform"/>
            <consortium name="The Broad Institute Genome Sequencing Center for Infectious Disease"/>
            <person name="Wu L."/>
            <person name="Ma J."/>
        </authorList>
    </citation>
    <scope>NUCLEOTIDE SEQUENCE [LARGE SCALE GENOMIC DNA]</scope>
    <source>
        <strain evidence="5 6">PSR21</strain>
    </source>
</reference>
<sequence length="216" mass="23358">MAHARLRVSLPEGTWIRDVSTAHPDAHVRVLAILSRTTSGVGLVSIDAPDLSAVLDAMRDHEGVTALDVVERTDDRAVVRFETPEPLLAFASGAAGVPIEPPVDIRDGEATLTVTLPHERLSTLGEALDSFGLDHAVEAVYRAAEDERLLTERQHRLLALAAERGYYDTPRECTLTDLAEEVGQAKSTVSEVLHRAEGHLVDDYLGDGDDVGRAAR</sequence>
<protein>
    <submittedName>
        <fullName evidence="5">Helix-turn-helix domain-containing protein</fullName>
    </submittedName>
</protein>
<name>A0ABD6A793_9EURY</name>
<evidence type="ECO:0000313" key="5">
    <source>
        <dbReference type="EMBL" id="MFC7316454.1"/>
    </source>
</evidence>
<evidence type="ECO:0000256" key="2">
    <source>
        <dbReference type="ARBA" id="ARBA00023163"/>
    </source>
</evidence>
<keyword evidence="2" id="KW-0804">Transcription</keyword>
<keyword evidence="6" id="KW-1185">Reference proteome</keyword>
<comment type="caution">
    <text evidence="5">The sequence shown here is derived from an EMBL/GenBank/DDBJ whole genome shotgun (WGS) entry which is preliminary data.</text>
</comment>
<dbReference type="AlphaFoldDB" id="A0ABD6A793"/>
<feature type="domain" description="Bacterioopsin transcriptional activator GAF and HTH associated" evidence="4">
    <location>
        <begin position="23"/>
        <end position="119"/>
    </location>
</feature>
<evidence type="ECO:0000259" key="4">
    <source>
        <dbReference type="Pfam" id="PF15915"/>
    </source>
</evidence>
<gene>
    <name evidence="5" type="ORF">ACFQPE_06535</name>
</gene>